<feature type="transmembrane region" description="Helical" evidence="1">
    <location>
        <begin position="383"/>
        <end position="408"/>
    </location>
</feature>
<evidence type="ECO:0008006" key="4">
    <source>
        <dbReference type="Google" id="ProtNLM"/>
    </source>
</evidence>
<feature type="transmembrane region" description="Helical" evidence="1">
    <location>
        <begin position="16"/>
        <end position="33"/>
    </location>
</feature>
<feature type="transmembrane region" description="Helical" evidence="1">
    <location>
        <begin position="233"/>
        <end position="250"/>
    </location>
</feature>
<dbReference type="OrthoDB" id="7431993at2"/>
<feature type="transmembrane region" description="Helical" evidence="1">
    <location>
        <begin position="80"/>
        <end position="100"/>
    </location>
</feature>
<feature type="transmembrane region" description="Helical" evidence="1">
    <location>
        <begin position="347"/>
        <end position="371"/>
    </location>
</feature>
<comment type="caution">
    <text evidence="2">The sequence shown here is derived from an EMBL/GenBank/DDBJ whole genome shotgun (WGS) entry which is preliminary data.</text>
</comment>
<reference evidence="2 3" key="1">
    <citation type="submission" date="2019-06" db="EMBL/GenBank/DDBJ databases">
        <title>Genomic Encyclopedia of Type Strains, Phase IV (KMG-V): Genome sequencing to study the core and pangenomes of soil and plant-associated prokaryotes.</title>
        <authorList>
            <person name="Whitman W."/>
        </authorList>
    </citation>
    <scope>NUCLEOTIDE SEQUENCE [LARGE SCALE GENOMIC DNA]</scope>
    <source>
        <strain evidence="2 3">BR 510</strain>
    </source>
</reference>
<feature type="transmembrane region" description="Helical" evidence="1">
    <location>
        <begin position="132"/>
        <end position="152"/>
    </location>
</feature>
<sequence>MDQPTTPLAEKRESALSVWALPTLEGCAVLLYFSRDAFAGVFRYYASLTHLDALWFVPDLFAFACVAAFTYRYAFKQGNIIAILLVLYTIFALFLGWVFLGETKGLASSMKMIAPAFVGFCFCGREFKDQKLLLNVIYFLFFASMIGIFWSAHSRLPWVAFSYESFGATRTAARLWWTGGESRISGFAADSTMAAYFVLITYVFTSIRKSVLWCLLWAGPALYAIQVSTNKTALGVLVIYIGALLLVRAFDERHRFAALRSLALWSFTCLLVPPALMLAFSGTNLGRVAKSLYSLQDRINNSWQLPFVYMNDLMPLGYFTGCGLGCFNYPQQLFSNKVSYYVPVDNFYIGTYLMFGPIFVLFVVFVIMAVARTRDIYKLTAIFVMNFYTITVLGYGPASGLLVITMAFSEVFGKASPLPRANRNAMTPPPQLLKVASG</sequence>
<evidence type="ECO:0000256" key="1">
    <source>
        <dbReference type="SAM" id="Phobius"/>
    </source>
</evidence>
<dbReference type="Proteomes" id="UP000319949">
    <property type="component" value="Unassembled WGS sequence"/>
</dbReference>
<proteinExistence type="predicted"/>
<organism evidence="2 3">
    <name type="scientific">Bradyrhizobium stylosanthis</name>
    <dbReference type="NCBI Taxonomy" id="1803665"/>
    <lineage>
        <taxon>Bacteria</taxon>
        <taxon>Pseudomonadati</taxon>
        <taxon>Pseudomonadota</taxon>
        <taxon>Alphaproteobacteria</taxon>
        <taxon>Hyphomicrobiales</taxon>
        <taxon>Nitrobacteraceae</taxon>
        <taxon>Bradyrhizobium</taxon>
    </lineage>
</organism>
<feature type="transmembrane region" description="Helical" evidence="1">
    <location>
        <begin position="262"/>
        <end position="282"/>
    </location>
</feature>
<evidence type="ECO:0000313" key="2">
    <source>
        <dbReference type="EMBL" id="TWA94318.1"/>
    </source>
</evidence>
<dbReference type="STRING" id="1803665.GCA_001641335_06377"/>
<evidence type="ECO:0000313" key="3">
    <source>
        <dbReference type="Proteomes" id="UP000319949"/>
    </source>
</evidence>
<keyword evidence="3" id="KW-1185">Reference proteome</keyword>
<dbReference type="AlphaFoldDB" id="A0A560DB73"/>
<keyword evidence="1" id="KW-0812">Transmembrane</keyword>
<feature type="transmembrane region" description="Helical" evidence="1">
    <location>
        <begin position="53"/>
        <end position="73"/>
    </location>
</feature>
<accession>A0A560DB73</accession>
<name>A0A560DB73_9BRAD</name>
<gene>
    <name evidence="2" type="ORF">FBZ96_10850</name>
</gene>
<keyword evidence="1" id="KW-1133">Transmembrane helix</keyword>
<protein>
    <recommendedName>
        <fullName evidence="4">O-antigen ligase-like membrane protein</fullName>
    </recommendedName>
</protein>
<dbReference type="RefSeq" id="WP_063692229.1">
    <property type="nucleotide sequence ID" value="NZ_LVEM01000004.1"/>
</dbReference>
<keyword evidence="1" id="KW-0472">Membrane</keyword>
<feature type="transmembrane region" description="Helical" evidence="1">
    <location>
        <begin position="211"/>
        <end position="227"/>
    </location>
</feature>
<dbReference type="EMBL" id="VITK01000008">
    <property type="protein sequence ID" value="TWA94318.1"/>
    <property type="molecule type" value="Genomic_DNA"/>
</dbReference>
<feature type="transmembrane region" description="Helical" evidence="1">
    <location>
        <begin position="184"/>
        <end position="204"/>
    </location>
</feature>